<evidence type="ECO:0000313" key="3">
    <source>
        <dbReference type="Proteomes" id="UP000007266"/>
    </source>
</evidence>
<dbReference type="HOGENOM" id="CLU_1241551_0_0_1"/>
<keyword evidence="3" id="KW-1185">Reference proteome</keyword>
<gene>
    <name evidence="2" type="primary">AUGUSTUS-3.0.2_14619</name>
    <name evidence="2" type="ORF">TcasGA2_TC014619</name>
</gene>
<dbReference type="Proteomes" id="UP000007266">
    <property type="component" value="Linkage group 5"/>
</dbReference>
<organism evidence="2 3">
    <name type="scientific">Tribolium castaneum</name>
    <name type="common">Red flour beetle</name>
    <dbReference type="NCBI Taxonomy" id="7070"/>
    <lineage>
        <taxon>Eukaryota</taxon>
        <taxon>Metazoa</taxon>
        <taxon>Ecdysozoa</taxon>
        <taxon>Arthropoda</taxon>
        <taxon>Hexapoda</taxon>
        <taxon>Insecta</taxon>
        <taxon>Pterygota</taxon>
        <taxon>Neoptera</taxon>
        <taxon>Endopterygota</taxon>
        <taxon>Coleoptera</taxon>
        <taxon>Polyphaga</taxon>
        <taxon>Cucujiformia</taxon>
        <taxon>Tenebrionidae</taxon>
        <taxon>Tenebrionidae incertae sedis</taxon>
        <taxon>Tribolium</taxon>
    </lineage>
</organism>
<protein>
    <submittedName>
        <fullName evidence="2">Uncharacterized protein</fullName>
    </submittedName>
</protein>
<accession>D6WMZ2</accession>
<feature type="signal peptide" evidence="1">
    <location>
        <begin position="1"/>
        <end position="18"/>
    </location>
</feature>
<dbReference type="EMBL" id="KQ971343">
    <property type="protein sequence ID" value="EFA04326.2"/>
    <property type="molecule type" value="Genomic_DNA"/>
</dbReference>
<reference evidence="2 3" key="1">
    <citation type="journal article" date="2008" name="Nature">
        <title>The genome of the model beetle and pest Tribolium castaneum.</title>
        <authorList>
            <consortium name="Tribolium Genome Sequencing Consortium"/>
            <person name="Richards S."/>
            <person name="Gibbs R.A."/>
            <person name="Weinstock G.M."/>
            <person name="Brown S.J."/>
            <person name="Denell R."/>
            <person name="Beeman R.W."/>
            <person name="Gibbs R."/>
            <person name="Beeman R.W."/>
            <person name="Brown S.J."/>
            <person name="Bucher G."/>
            <person name="Friedrich M."/>
            <person name="Grimmelikhuijzen C.J."/>
            <person name="Klingler M."/>
            <person name="Lorenzen M."/>
            <person name="Richards S."/>
            <person name="Roth S."/>
            <person name="Schroder R."/>
            <person name="Tautz D."/>
            <person name="Zdobnov E.M."/>
            <person name="Muzny D."/>
            <person name="Gibbs R.A."/>
            <person name="Weinstock G.M."/>
            <person name="Attaway T."/>
            <person name="Bell S."/>
            <person name="Buhay C.J."/>
            <person name="Chandrabose M.N."/>
            <person name="Chavez D."/>
            <person name="Clerk-Blankenburg K.P."/>
            <person name="Cree A."/>
            <person name="Dao M."/>
            <person name="Davis C."/>
            <person name="Chacko J."/>
            <person name="Dinh H."/>
            <person name="Dugan-Rocha S."/>
            <person name="Fowler G."/>
            <person name="Garner T.T."/>
            <person name="Garnes J."/>
            <person name="Gnirke A."/>
            <person name="Hawes A."/>
            <person name="Hernandez J."/>
            <person name="Hines S."/>
            <person name="Holder M."/>
            <person name="Hume J."/>
            <person name="Jhangiani S.N."/>
            <person name="Joshi V."/>
            <person name="Khan Z.M."/>
            <person name="Jackson L."/>
            <person name="Kovar C."/>
            <person name="Kowis A."/>
            <person name="Lee S."/>
            <person name="Lewis L.R."/>
            <person name="Margolis J."/>
            <person name="Morgan M."/>
            <person name="Nazareth L.V."/>
            <person name="Nguyen N."/>
            <person name="Okwuonu G."/>
            <person name="Parker D."/>
            <person name="Richards S."/>
            <person name="Ruiz S.J."/>
            <person name="Santibanez J."/>
            <person name="Savard J."/>
            <person name="Scherer S.E."/>
            <person name="Schneider B."/>
            <person name="Sodergren E."/>
            <person name="Tautz D."/>
            <person name="Vattahil S."/>
            <person name="Villasana D."/>
            <person name="White C.S."/>
            <person name="Wright R."/>
            <person name="Park Y."/>
            <person name="Beeman R.W."/>
            <person name="Lord J."/>
            <person name="Oppert B."/>
            <person name="Lorenzen M."/>
            <person name="Brown S."/>
            <person name="Wang L."/>
            <person name="Savard J."/>
            <person name="Tautz D."/>
            <person name="Richards S."/>
            <person name="Weinstock G."/>
            <person name="Gibbs R.A."/>
            <person name="Liu Y."/>
            <person name="Worley K."/>
            <person name="Weinstock G."/>
            <person name="Elsik C.G."/>
            <person name="Reese J.T."/>
            <person name="Elhaik E."/>
            <person name="Landan G."/>
            <person name="Graur D."/>
            <person name="Arensburger P."/>
            <person name="Atkinson P."/>
            <person name="Beeman R.W."/>
            <person name="Beidler J."/>
            <person name="Brown S.J."/>
            <person name="Demuth J.P."/>
            <person name="Drury D.W."/>
            <person name="Du Y.Z."/>
            <person name="Fujiwara H."/>
            <person name="Lorenzen M."/>
            <person name="Maselli V."/>
            <person name="Osanai M."/>
            <person name="Park Y."/>
            <person name="Robertson H.M."/>
            <person name="Tu Z."/>
            <person name="Wang J.J."/>
            <person name="Wang S."/>
            <person name="Richards S."/>
            <person name="Song H."/>
            <person name="Zhang L."/>
            <person name="Sodergren E."/>
            <person name="Werner D."/>
            <person name="Stanke M."/>
            <person name="Morgenstern B."/>
            <person name="Solovyev V."/>
            <person name="Kosarev P."/>
            <person name="Brown G."/>
            <person name="Chen H.C."/>
            <person name="Ermolaeva O."/>
            <person name="Hlavina W."/>
            <person name="Kapustin Y."/>
            <person name="Kiryutin B."/>
            <person name="Kitts P."/>
            <person name="Maglott D."/>
            <person name="Pruitt K."/>
            <person name="Sapojnikov V."/>
            <person name="Souvorov A."/>
            <person name="Mackey A.J."/>
            <person name="Waterhouse R.M."/>
            <person name="Wyder S."/>
            <person name="Zdobnov E.M."/>
            <person name="Zdobnov E.M."/>
            <person name="Wyder S."/>
            <person name="Kriventseva E.V."/>
            <person name="Kadowaki T."/>
            <person name="Bork P."/>
            <person name="Aranda M."/>
            <person name="Bao R."/>
            <person name="Beermann A."/>
            <person name="Berns N."/>
            <person name="Bolognesi R."/>
            <person name="Bonneton F."/>
            <person name="Bopp D."/>
            <person name="Brown S.J."/>
            <person name="Bucher G."/>
            <person name="Butts T."/>
            <person name="Chaumot A."/>
            <person name="Denell R.E."/>
            <person name="Ferrier D.E."/>
            <person name="Friedrich M."/>
            <person name="Gordon C.M."/>
            <person name="Jindra M."/>
            <person name="Klingler M."/>
            <person name="Lan Q."/>
            <person name="Lattorff H.M."/>
            <person name="Laudet V."/>
            <person name="von Levetsow C."/>
            <person name="Liu Z."/>
            <person name="Lutz R."/>
            <person name="Lynch J.A."/>
            <person name="da Fonseca R.N."/>
            <person name="Posnien N."/>
            <person name="Reuter R."/>
            <person name="Roth S."/>
            <person name="Savard J."/>
            <person name="Schinko J.B."/>
            <person name="Schmitt C."/>
            <person name="Schoppmeier M."/>
            <person name="Schroder R."/>
            <person name="Shippy T.D."/>
            <person name="Simonnet F."/>
            <person name="Marques-Souza H."/>
            <person name="Tautz D."/>
            <person name="Tomoyasu Y."/>
            <person name="Trauner J."/>
            <person name="Van der Zee M."/>
            <person name="Vervoort M."/>
            <person name="Wittkopp N."/>
            <person name="Wimmer E.A."/>
            <person name="Yang X."/>
            <person name="Jones A.K."/>
            <person name="Sattelle D.B."/>
            <person name="Ebert P.R."/>
            <person name="Nelson D."/>
            <person name="Scott J.G."/>
            <person name="Beeman R.W."/>
            <person name="Muthukrishnan S."/>
            <person name="Kramer K.J."/>
            <person name="Arakane Y."/>
            <person name="Beeman R.W."/>
            <person name="Zhu Q."/>
            <person name="Hogenkamp D."/>
            <person name="Dixit R."/>
            <person name="Oppert B."/>
            <person name="Jiang H."/>
            <person name="Zou Z."/>
            <person name="Marshall J."/>
            <person name="Elpidina E."/>
            <person name="Vinokurov K."/>
            <person name="Oppert C."/>
            <person name="Zou Z."/>
            <person name="Evans J."/>
            <person name="Lu Z."/>
            <person name="Zhao P."/>
            <person name="Sumathipala N."/>
            <person name="Altincicek B."/>
            <person name="Vilcinskas A."/>
            <person name="Williams M."/>
            <person name="Hultmark D."/>
            <person name="Hetru C."/>
            <person name="Jiang H."/>
            <person name="Grimmelikhuijzen C.J."/>
            <person name="Hauser F."/>
            <person name="Cazzamali G."/>
            <person name="Williamson M."/>
            <person name="Park Y."/>
            <person name="Li B."/>
            <person name="Tanaka Y."/>
            <person name="Predel R."/>
            <person name="Neupert S."/>
            <person name="Schachtner J."/>
            <person name="Verleyen P."/>
            <person name="Raible F."/>
            <person name="Bork P."/>
            <person name="Friedrich M."/>
            <person name="Walden K.K."/>
            <person name="Robertson H.M."/>
            <person name="Angeli S."/>
            <person name="Foret S."/>
            <person name="Bucher G."/>
            <person name="Schuetz S."/>
            <person name="Maleszka R."/>
            <person name="Wimmer E.A."/>
            <person name="Beeman R.W."/>
            <person name="Lorenzen M."/>
            <person name="Tomoyasu Y."/>
            <person name="Miller S.C."/>
            <person name="Grossmann D."/>
            <person name="Bucher G."/>
        </authorList>
    </citation>
    <scope>NUCLEOTIDE SEQUENCE [LARGE SCALE GENOMIC DNA]</scope>
    <source>
        <strain evidence="2 3">Georgia GA2</strain>
    </source>
</reference>
<proteinExistence type="predicted"/>
<evidence type="ECO:0000313" key="2">
    <source>
        <dbReference type="EMBL" id="EFA04326.2"/>
    </source>
</evidence>
<dbReference type="InParanoid" id="D6WMZ2"/>
<reference evidence="2 3" key="2">
    <citation type="journal article" date="2010" name="Nucleic Acids Res.">
        <title>BeetleBase in 2010: revisions to provide comprehensive genomic information for Tribolium castaneum.</title>
        <authorList>
            <person name="Kim H.S."/>
            <person name="Murphy T."/>
            <person name="Xia J."/>
            <person name="Caragea D."/>
            <person name="Park Y."/>
            <person name="Beeman R.W."/>
            <person name="Lorenzen M.D."/>
            <person name="Butcher S."/>
            <person name="Manak J.R."/>
            <person name="Brown S.J."/>
        </authorList>
    </citation>
    <scope>GENOME REANNOTATION</scope>
    <source>
        <strain evidence="2 3">Georgia GA2</strain>
    </source>
</reference>
<name>D6WMZ2_TRICA</name>
<evidence type="ECO:0000256" key="1">
    <source>
        <dbReference type="SAM" id="SignalP"/>
    </source>
</evidence>
<sequence length="138" mass="15567">MSLIGVLLLTCLVFAADGEHTSGVRIRVSGNETLKDTARYVPPDRGGNYGDLIYRTRENGDGLLLRELVVLGELSAYELEVQWYARVDAHRVSSVRVLNLGRERAFCERVDVLGAEVQTWLRVAPRYDPRVLIEIYGF</sequence>
<keyword evidence="1" id="KW-0732">Signal</keyword>
<dbReference type="AlphaFoldDB" id="D6WMZ2"/>
<feature type="chain" id="PRO_5007310770" evidence="1">
    <location>
        <begin position="19"/>
        <end position="138"/>
    </location>
</feature>